<dbReference type="SUPFAM" id="SSF117281">
    <property type="entry name" value="Kelch motif"/>
    <property type="match status" value="1"/>
</dbReference>
<gene>
    <name evidence="1" type="ORF">CYFUS_007211</name>
</gene>
<dbReference type="Gene3D" id="2.130.10.80">
    <property type="entry name" value="Galactose oxidase/kelch, beta-propeller"/>
    <property type="match status" value="1"/>
</dbReference>
<sequence length="54" mass="5547">MAGAALASGAELYDPDTNTWTLLPDAQVPASTAATLLHTGQVLLTGDTTSRYTP</sequence>
<evidence type="ECO:0008006" key="3">
    <source>
        <dbReference type="Google" id="ProtNLM"/>
    </source>
</evidence>
<dbReference type="EMBL" id="CP022098">
    <property type="protein sequence ID" value="ATB41741.1"/>
    <property type="molecule type" value="Genomic_DNA"/>
</dbReference>
<dbReference type="Proteomes" id="UP000217257">
    <property type="component" value="Chromosome"/>
</dbReference>
<dbReference type="InterPro" id="IPR015915">
    <property type="entry name" value="Kelch-typ_b-propeller"/>
</dbReference>
<name>A0A250JEC3_9BACT</name>
<dbReference type="AlphaFoldDB" id="A0A250JEC3"/>
<dbReference type="InterPro" id="IPR037293">
    <property type="entry name" value="Gal_Oxidase_central_sf"/>
</dbReference>
<evidence type="ECO:0000313" key="1">
    <source>
        <dbReference type="EMBL" id="ATB41741.1"/>
    </source>
</evidence>
<evidence type="ECO:0000313" key="2">
    <source>
        <dbReference type="Proteomes" id="UP000217257"/>
    </source>
</evidence>
<dbReference type="KEGG" id="cfus:CYFUS_007211"/>
<reference evidence="1 2" key="1">
    <citation type="submission" date="2017-06" db="EMBL/GenBank/DDBJ databases">
        <title>Sequencing and comparative analysis of myxobacterial genomes.</title>
        <authorList>
            <person name="Rupp O."/>
            <person name="Goesmann A."/>
            <person name="Sogaard-Andersen L."/>
        </authorList>
    </citation>
    <scope>NUCLEOTIDE SEQUENCE [LARGE SCALE GENOMIC DNA]</scope>
    <source>
        <strain evidence="1 2">DSM 52655</strain>
    </source>
</reference>
<protein>
    <recommendedName>
        <fullName evidence="3">Galactose oxidase</fullName>
    </recommendedName>
</protein>
<proteinExistence type="predicted"/>
<organism evidence="1 2">
    <name type="scientific">Cystobacter fuscus</name>
    <dbReference type="NCBI Taxonomy" id="43"/>
    <lineage>
        <taxon>Bacteria</taxon>
        <taxon>Pseudomonadati</taxon>
        <taxon>Myxococcota</taxon>
        <taxon>Myxococcia</taxon>
        <taxon>Myxococcales</taxon>
        <taxon>Cystobacterineae</taxon>
        <taxon>Archangiaceae</taxon>
        <taxon>Cystobacter</taxon>
    </lineage>
</organism>
<dbReference type="RefSeq" id="WP_198317011.1">
    <property type="nucleotide sequence ID" value="NZ_CP022098.1"/>
</dbReference>
<accession>A0A250JEC3</accession>